<dbReference type="Gene3D" id="2.30.29.50">
    <property type="entry name" value="Bacterial Pleckstrin homology domain"/>
    <property type="match status" value="1"/>
</dbReference>
<name>A0A239YV44_9STAP</name>
<accession>A0A239YV44</accession>
<protein>
    <submittedName>
        <fullName evidence="2">Protein of uncharacterized function (DUF1696)</fullName>
    </submittedName>
</protein>
<dbReference type="SUPFAM" id="SSF50729">
    <property type="entry name" value="PH domain-like"/>
    <property type="match status" value="1"/>
</dbReference>
<dbReference type="Proteomes" id="UP000242084">
    <property type="component" value="Chromosome 1"/>
</dbReference>
<dbReference type="AlphaFoldDB" id="A0A239YV44"/>
<dbReference type="RefSeq" id="WP_197696917.1">
    <property type="nucleotide sequence ID" value="NZ_BMDM01000006.1"/>
</dbReference>
<dbReference type="KEGG" id="sste:SAMEA4384403_0815"/>
<proteinExistence type="predicted"/>
<gene>
    <name evidence="2" type="ORF">SAMEA4384403_00815</name>
</gene>
<dbReference type="CDD" id="cd13225">
    <property type="entry name" value="PH-like_bacteria"/>
    <property type="match status" value="1"/>
</dbReference>
<sequence length="122" mass="13931">MAIQDILSWTLYEKVNVPNDVDNYLVNGEEAYSAFKTFRDTAIFTNKRIIIRDIQGITGKKIETYSIPYSIILMWSTENAGKLLDLNGEITLWTKAGHFKIKIGRNLDIMPFETLLSNALLT</sequence>
<keyword evidence="3" id="KW-1185">Reference proteome</keyword>
<evidence type="ECO:0000313" key="2">
    <source>
        <dbReference type="EMBL" id="SNV62256.1"/>
    </source>
</evidence>
<organism evidence="2 3">
    <name type="scientific">Mammaliicoccus stepanovicii</name>
    <dbReference type="NCBI Taxonomy" id="643214"/>
    <lineage>
        <taxon>Bacteria</taxon>
        <taxon>Bacillati</taxon>
        <taxon>Bacillota</taxon>
        <taxon>Bacilli</taxon>
        <taxon>Bacillales</taxon>
        <taxon>Staphylococcaceae</taxon>
        <taxon>Mammaliicoccus</taxon>
    </lineage>
</organism>
<evidence type="ECO:0000259" key="1">
    <source>
        <dbReference type="Pfam" id="PF08000"/>
    </source>
</evidence>
<dbReference type="EMBL" id="LT906462">
    <property type="protein sequence ID" value="SNV62256.1"/>
    <property type="molecule type" value="Genomic_DNA"/>
</dbReference>
<dbReference type="Pfam" id="PF08000">
    <property type="entry name" value="bPH_1"/>
    <property type="match status" value="1"/>
</dbReference>
<dbReference type="InterPro" id="IPR037063">
    <property type="entry name" value="PHb_sf"/>
</dbReference>
<dbReference type="InterPro" id="IPR012544">
    <property type="entry name" value="PHb"/>
</dbReference>
<evidence type="ECO:0000313" key="3">
    <source>
        <dbReference type="Proteomes" id="UP000242084"/>
    </source>
</evidence>
<feature type="domain" description="Bacterial Pleckstrin homology" evidence="1">
    <location>
        <begin position="5"/>
        <end position="118"/>
    </location>
</feature>
<reference evidence="2 3" key="1">
    <citation type="submission" date="2017-06" db="EMBL/GenBank/DDBJ databases">
        <authorList>
            <consortium name="Pathogen Informatics"/>
        </authorList>
    </citation>
    <scope>NUCLEOTIDE SEQUENCE [LARGE SCALE GENOMIC DNA]</scope>
    <source>
        <strain evidence="2 3">NCTC13839</strain>
    </source>
</reference>